<dbReference type="Proteomes" id="UP000269945">
    <property type="component" value="Unassembled WGS sequence"/>
</dbReference>
<accession>A0A9X9PUH0</accession>
<sequence length="54" mass="5564">MTCLQAVNRGNASVPGSGKGVRVRGLSGHLCAQMAESRSMPWPCSDDGCLACVV</sequence>
<reference evidence="1 2" key="1">
    <citation type="submission" date="2018-10" db="EMBL/GenBank/DDBJ databases">
        <authorList>
            <person name="Ekblom R."/>
            <person name="Jareborg N."/>
        </authorList>
    </citation>
    <scope>NUCLEOTIDE SEQUENCE [LARGE SCALE GENOMIC DNA]</scope>
    <source>
        <tissue evidence="1">Muscle</tissue>
    </source>
</reference>
<feature type="non-terminal residue" evidence="1">
    <location>
        <position position="54"/>
    </location>
</feature>
<evidence type="ECO:0000313" key="1">
    <source>
        <dbReference type="EMBL" id="VCW66888.1"/>
    </source>
</evidence>
<organism evidence="1 2">
    <name type="scientific">Gulo gulo</name>
    <name type="common">Wolverine</name>
    <name type="synonym">Gluton</name>
    <dbReference type="NCBI Taxonomy" id="48420"/>
    <lineage>
        <taxon>Eukaryota</taxon>
        <taxon>Metazoa</taxon>
        <taxon>Chordata</taxon>
        <taxon>Craniata</taxon>
        <taxon>Vertebrata</taxon>
        <taxon>Euteleostomi</taxon>
        <taxon>Mammalia</taxon>
        <taxon>Eutheria</taxon>
        <taxon>Laurasiatheria</taxon>
        <taxon>Carnivora</taxon>
        <taxon>Caniformia</taxon>
        <taxon>Musteloidea</taxon>
        <taxon>Mustelidae</taxon>
        <taxon>Guloninae</taxon>
        <taxon>Gulo</taxon>
    </lineage>
</organism>
<gene>
    <name evidence="1" type="ORF">BN2614_LOCUS1</name>
</gene>
<protein>
    <submittedName>
        <fullName evidence="1">Uncharacterized protein</fullName>
    </submittedName>
</protein>
<keyword evidence="2" id="KW-1185">Reference proteome</keyword>
<name>A0A9X9PUH0_GULGU</name>
<dbReference type="AlphaFoldDB" id="A0A9X9PUH0"/>
<proteinExistence type="predicted"/>
<comment type="caution">
    <text evidence="1">The sequence shown here is derived from an EMBL/GenBank/DDBJ whole genome shotgun (WGS) entry which is preliminary data.</text>
</comment>
<evidence type="ECO:0000313" key="2">
    <source>
        <dbReference type="Proteomes" id="UP000269945"/>
    </source>
</evidence>
<dbReference type="EMBL" id="CYRY02002225">
    <property type="protein sequence ID" value="VCW66888.1"/>
    <property type="molecule type" value="Genomic_DNA"/>
</dbReference>